<dbReference type="Proteomes" id="UP001185254">
    <property type="component" value="Unassembled WGS sequence"/>
</dbReference>
<proteinExistence type="predicted"/>
<evidence type="ECO:0000313" key="3">
    <source>
        <dbReference type="Proteomes" id="UP001185254"/>
    </source>
</evidence>
<sequence length="54" mass="5739">MMERRAQQGTTSGENRGMNPLARRSDGSVRSVGSVGSVQALQAIATSTPMEFAR</sequence>
<reference evidence="2 3" key="1">
    <citation type="submission" date="2023-07" db="EMBL/GenBank/DDBJ databases">
        <title>Sorghum-associated microbial communities from plants grown in Nebraska, USA.</title>
        <authorList>
            <person name="Schachtman D."/>
        </authorList>
    </citation>
    <scope>NUCLEOTIDE SEQUENCE [LARGE SCALE GENOMIC DNA]</scope>
    <source>
        <strain evidence="2 3">DS1039</strain>
    </source>
</reference>
<name>A0ABU1KS57_9BURK</name>
<evidence type="ECO:0000256" key="1">
    <source>
        <dbReference type="SAM" id="MobiDB-lite"/>
    </source>
</evidence>
<protein>
    <submittedName>
        <fullName evidence="2">Uncharacterized protein</fullName>
    </submittedName>
</protein>
<accession>A0ABU1KS57</accession>
<gene>
    <name evidence="2" type="ORF">J2776_000471</name>
</gene>
<feature type="region of interest" description="Disordered" evidence="1">
    <location>
        <begin position="1"/>
        <end position="34"/>
    </location>
</feature>
<dbReference type="EMBL" id="JAVDQN010000001">
    <property type="protein sequence ID" value="MDR6373795.1"/>
    <property type="molecule type" value="Genomic_DNA"/>
</dbReference>
<keyword evidence="3" id="KW-1185">Reference proteome</keyword>
<organism evidence="2 3">
    <name type="scientific">Paraburkholderia caledonica</name>
    <dbReference type="NCBI Taxonomy" id="134536"/>
    <lineage>
        <taxon>Bacteria</taxon>
        <taxon>Pseudomonadati</taxon>
        <taxon>Pseudomonadota</taxon>
        <taxon>Betaproteobacteria</taxon>
        <taxon>Burkholderiales</taxon>
        <taxon>Burkholderiaceae</taxon>
        <taxon>Paraburkholderia</taxon>
    </lineage>
</organism>
<evidence type="ECO:0000313" key="2">
    <source>
        <dbReference type="EMBL" id="MDR6373795.1"/>
    </source>
</evidence>
<comment type="caution">
    <text evidence="2">The sequence shown here is derived from an EMBL/GenBank/DDBJ whole genome shotgun (WGS) entry which is preliminary data.</text>
</comment>